<dbReference type="Proteomes" id="UP000001449">
    <property type="component" value="Chromosome 4"/>
</dbReference>
<dbReference type="SMART" id="SM00248">
    <property type="entry name" value="ANK"/>
    <property type="match status" value="4"/>
</dbReference>
<dbReference type="PANTHER" id="PTHR24186">
    <property type="entry name" value="PROTEIN PHOSPHATASE 1 REGULATORY SUBUNIT"/>
    <property type="match status" value="1"/>
</dbReference>
<reference evidence="4 5" key="1">
    <citation type="journal article" date="2004" name="Science">
        <title>The genome of the diatom Thalassiosira pseudonana: ecology, evolution, and metabolism.</title>
        <authorList>
            <person name="Armbrust E.V."/>
            <person name="Berges J.A."/>
            <person name="Bowler C."/>
            <person name="Green B.R."/>
            <person name="Martinez D."/>
            <person name="Putnam N.H."/>
            <person name="Zhou S."/>
            <person name="Allen A.E."/>
            <person name="Apt K.E."/>
            <person name="Bechner M."/>
            <person name="Brzezinski M.A."/>
            <person name="Chaal B.K."/>
            <person name="Chiovitti A."/>
            <person name="Davis A.K."/>
            <person name="Demarest M.S."/>
            <person name="Detter J.C."/>
            <person name="Glavina T."/>
            <person name="Goodstein D."/>
            <person name="Hadi M.Z."/>
            <person name="Hellsten U."/>
            <person name="Hildebrand M."/>
            <person name="Jenkins B.D."/>
            <person name="Jurka J."/>
            <person name="Kapitonov V.V."/>
            <person name="Kroger N."/>
            <person name="Lau W.W."/>
            <person name="Lane T.W."/>
            <person name="Larimer F.W."/>
            <person name="Lippmeier J.C."/>
            <person name="Lucas S."/>
            <person name="Medina M."/>
            <person name="Montsant A."/>
            <person name="Obornik M."/>
            <person name="Parker M.S."/>
            <person name="Palenik B."/>
            <person name="Pazour G.J."/>
            <person name="Richardson P.M."/>
            <person name="Rynearson T.A."/>
            <person name="Saito M.A."/>
            <person name="Schwartz D.C."/>
            <person name="Thamatrakoln K."/>
            <person name="Valentin K."/>
            <person name="Vardi A."/>
            <person name="Wilkerson F.P."/>
            <person name="Rokhsar D.S."/>
        </authorList>
    </citation>
    <scope>NUCLEOTIDE SEQUENCE [LARGE SCALE GENOMIC DNA]</scope>
    <source>
        <strain evidence="4 5">CCMP1335</strain>
    </source>
</reference>
<feature type="compositionally biased region" description="Basic and acidic residues" evidence="3">
    <location>
        <begin position="509"/>
        <end position="525"/>
    </location>
</feature>
<protein>
    <submittedName>
        <fullName evidence="4">Uncharacterized protein</fullName>
    </submittedName>
</protein>
<evidence type="ECO:0000313" key="5">
    <source>
        <dbReference type="Proteomes" id="UP000001449"/>
    </source>
</evidence>
<dbReference type="InParanoid" id="B8C082"/>
<evidence type="ECO:0000256" key="1">
    <source>
        <dbReference type="ARBA" id="ARBA00022737"/>
    </source>
</evidence>
<dbReference type="PANTHER" id="PTHR24186:SF38">
    <property type="entry name" value="ANKYRIN REPEAT FAMILY PROTEIN"/>
    <property type="match status" value="1"/>
</dbReference>
<dbReference type="GeneID" id="7443765"/>
<feature type="region of interest" description="Disordered" evidence="3">
    <location>
        <begin position="502"/>
        <end position="525"/>
    </location>
</feature>
<name>B8C082_THAPS</name>
<keyword evidence="2" id="KW-0040">ANK repeat</keyword>
<dbReference type="SUPFAM" id="SSF48403">
    <property type="entry name" value="Ankyrin repeat"/>
    <property type="match status" value="1"/>
</dbReference>
<accession>B8C082</accession>
<dbReference type="InterPro" id="IPR036770">
    <property type="entry name" value="Ankyrin_rpt-contain_sf"/>
</dbReference>
<dbReference type="PaxDb" id="35128-Thaps22413"/>
<dbReference type="AlphaFoldDB" id="B8C082"/>
<feature type="region of interest" description="Disordered" evidence="3">
    <location>
        <begin position="1"/>
        <end position="25"/>
    </location>
</feature>
<sequence>MSEQIKEAPNHSSSANGEGVGQASGLLSTSHFGALSSTSTTNTTRAAAGSTGDASNVFGDASNQPTAATAASASTAGGTTVSAPNAPLFAYHPQRHTIPYSEMVHPEVTHNAYLQPQFRQEYQQMMSHQHLLLMEALAQHNQAQQIPQQHQQPQNSWAFSTTAGFASIPIPNFQGIPSFNNSWSLRTEFGQPQAQPTAPVARAIVQQPDYDSEDDEGKPYGSRRLIYLVEEHHWMEALQRISTHPNETSMVGIQGRTPLHVACDNDAPAFLIHALLCAWPEGAERVGTSLMNPLHITCSSTHASNEIVNLLLAGCRNAKDITGAKDVDGDTPLHAACRCAAPMDVLVTLLQANPTTVLWKDYEGLNPLMRLWVRYYVILGEQIISSVNSPGDLTIDLMEAWQKSFLLLQVMSEMDKKQARESEGAVFQRTPFRAVHAASAVECPRCVVRFATILFPQELMVTDEHNRLPLHIASSTPIYAVHDLGGEGFTIDDAFLDDANELSTSPRLTEPRAKPKQEKEDENQIKEPSVIDILLSGNPSAACVPAPNGQLPLHSAIMMGKTLQDGVRGLIDAYPESLTVPDCQTNLYPFQLAASIGRDRGDTTTIFELLVRAPDLVKTALTKEWDKTVVDEDLDQKPKAKVI</sequence>
<organism evidence="4 5">
    <name type="scientific">Thalassiosira pseudonana</name>
    <name type="common">Marine diatom</name>
    <name type="synonym">Cyclotella nana</name>
    <dbReference type="NCBI Taxonomy" id="35128"/>
    <lineage>
        <taxon>Eukaryota</taxon>
        <taxon>Sar</taxon>
        <taxon>Stramenopiles</taxon>
        <taxon>Ochrophyta</taxon>
        <taxon>Bacillariophyta</taxon>
        <taxon>Coscinodiscophyceae</taxon>
        <taxon>Thalassiosirophycidae</taxon>
        <taxon>Thalassiosirales</taxon>
        <taxon>Thalassiosiraceae</taxon>
        <taxon>Thalassiosira</taxon>
    </lineage>
</organism>
<evidence type="ECO:0000313" key="4">
    <source>
        <dbReference type="EMBL" id="EED93017.1"/>
    </source>
</evidence>
<dbReference type="eggNOG" id="ENOG502T6M3">
    <property type="taxonomic scope" value="Eukaryota"/>
</dbReference>
<dbReference type="HOGENOM" id="CLU_426144_0_0_1"/>
<reference evidence="4 5" key="2">
    <citation type="journal article" date="2008" name="Nature">
        <title>The Phaeodactylum genome reveals the evolutionary history of diatom genomes.</title>
        <authorList>
            <person name="Bowler C."/>
            <person name="Allen A.E."/>
            <person name="Badger J.H."/>
            <person name="Grimwood J."/>
            <person name="Jabbari K."/>
            <person name="Kuo A."/>
            <person name="Maheswari U."/>
            <person name="Martens C."/>
            <person name="Maumus F."/>
            <person name="Otillar R.P."/>
            <person name="Rayko E."/>
            <person name="Salamov A."/>
            <person name="Vandepoele K."/>
            <person name="Beszteri B."/>
            <person name="Gruber A."/>
            <person name="Heijde M."/>
            <person name="Katinka M."/>
            <person name="Mock T."/>
            <person name="Valentin K."/>
            <person name="Verret F."/>
            <person name="Berges J.A."/>
            <person name="Brownlee C."/>
            <person name="Cadoret J.P."/>
            <person name="Chiovitti A."/>
            <person name="Choi C.J."/>
            <person name="Coesel S."/>
            <person name="De Martino A."/>
            <person name="Detter J.C."/>
            <person name="Durkin C."/>
            <person name="Falciatore A."/>
            <person name="Fournet J."/>
            <person name="Haruta M."/>
            <person name="Huysman M.J."/>
            <person name="Jenkins B.D."/>
            <person name="Jiroutova K."/>
            <person name="Jorgensen R.E."/>
            <person name="Joubert Y."/>
            <person name="Kaplan A."/>
            <person name="Kroger N."/>
            <person name="Kroth P.G."/>
            <person name="La Roche J."/>
            <person name="Lindquist E."/>
            <person name="Lommer M."/>
            <person name="Martin-Jezequel V."/>
            <person name="Lopez P.J."/>
            <person name="Lucas S."/>
            <person name="Mangogna M."/>
            <person name="McGinnis K."/>
            <person name="Medlin L.K."/>
            <person name="Montsant A."/>
            <person name="Oudot-Le Secq M.P."/>
            <person name="Napoli C."/>
            <person name="Obornik M."/>
            <person name="Parker M.S."/>
            <person name="Petit J.L."/>
            <person name="Porcel B.M."/>
            <person name="Poulsen N."/>
            <person name="Robison M."/>
            <person name="Rychlewski L."/>
            <person name="Rynearson T.A."/>
            <person name="Schmutz J."/>
            <person name="Shapiro H."/>
            <person name="Siaut M."/>
            <person name="Stanley M."/>
            <person name="Sussman M.R."/>
            <person name="Taylor A.R."/>
            <person name="Vardi A."/>
            <person name="von Dassow P."/>
            <person name="Vyverman W."/>
            <person name="Willis A."/>
            <person name="Wyrwicz L.S."/>
            <person name="Rokhsar D.S."/>
            <person name="Weissenbach J."/>
            <person name="Armbrust E.V."/>
            <person name="Green B.R."/>
            <person name="Van de Peer Y."/>
            <person name="Grigoriev I.V."/>
        </authorList>
    </citation>
    <scope>NUCLEOTIDE SEQUENCE [LARGE SCALE GENOMIC DNA]</scope>
    <source>
        <strain evidence="4 5">CCMP1335</strain>
    </source>
</reference>
<dbReference type="InterPro" id="IPR002110">
    <property type="entry name" value="Ankyrin_rpt"/>
</dbReference>
<proteinExistence type="predicted"/>
<gene>
    <name evidence="4" type="ORF">THAPSDRAFT_22413</name>
</gene>
<evidence type="ECO:0000256" key="3">
    <source>
        <dbReference type="SAM" id="MobiDB-lite"/>
    </source>
</evidence>
<keyword evidence="1" id="KW-0677">Repeat</keyword>
<evidence type="ECO:0000256" key="2">
    <source>
        <dbReference type="ARBA" id="ARBA00023043"/>
    </source>
</evidence>
<dbReference type="Pfam" id="PF00023">
    <property type="entry name" value="Ank"/>
    <property type="match status" value="1"/>
</dbReference>
<dbReference type="Gene3D" id="1.25.40.20">
    <property type="entry name" value="Ankyrin repeat-containing domain"/>
    <property type="match status" value="1"/>
</dbReference>
<dbReference type="EMBL" id="CM000641">
    <property type="protein sequence ID" value="EED93017.1"/>
    <property type="molecule type" value="Genomic_DNA"/>
</dbReference>
<dbReference type="RefSeq" id="XP_002289480.1">
    <property type="nucleotide sequence ID" value="XM_002289444.1"/>
</dbReference>
<dbReference type="KEGG" id="tps:THAPSDRAFT_22413"/>
<keyword evidence="5" id="KW-1185">Reference proteome</keyword>